<feature type="domain" description="Protein kinase" evidence="11">
    <location>
        <begin position="118"/>
        <end position="187"/>
    </location>
</feature>
<evidence type="ECO:0000256" key="4">
    <source>
        <dbReference type="ARBA" id="ARBA00022741"/>
    </source>
</evidence>
<dbReference type="GO" id="GO:0005952">
    <property type="term" value="C:cAMP-dependent protein kinase complex"/>
    <property type="evidence" value="ECO:0007669"/>
    <property type="project" value="TreeGrafter"/>
</dbReference>
<feature type="compositionally biased region" description="Basic and acidic residues" evidence="10">
    <location>
        <begin position="89"/>
        <end position="103"/>
    </location>
</feature>
<dbReference type="PROSITE" id="PS50011">
    <property type="entry name" value="PROTEIN_KINASE_DOM"/>
    <property type="match status" value="1"/>
</dbReference>
<keyword evidence="6 9" id="KW-0067">ATP-binding</keyword>
<reference evidence="12" key="1">
    <citation type="submission" date="2021-01" db="EMBL/GenBank/DDBJ databases">
        <authorList>
            <person name="Kaushik A."/>
        </authorList>
    </citation>
    <scope>NUCLEOTIDE SEQUENCE</scope>
    <source>
        <strain evidence="12">AG2-2IIIB</strain>
    </source>
</reference>
<comment type="catalytic activity">
    <reaction evidence="8">
        <text>L-seryl-[protein] + ATP = O-phospho-L-seryl-[protein] + ADP + H(+)</text>
        <dbReference type="Rhea" id="RHEA:17989"/>
        <dbReference type="Rhea" id="RHEA-COMP:9863"/>
        <dbReference type="Rhea" id="RHEA-COMP:11604"/>
        <dbReference type="ChEBI" id="CHEBI:15378"/>
        <dbReference type="ChEBI" id="CHEBI:29999"/>
        <dbReference type="ChEBI" id="CHEBI:30616"/>
        <dbReference type="ChEBI" id="CHEBI:83421"/>
        <dbReference type="ChEBI" id="CHEBI:456216"/>
        <dbReference type="EC" id="2.7.11.11"/>
    </reaction>
</comment>
<dbReference type="GO" id="GO:0004691">
    <property type="term" value="F:cAMP-dependent protein kinase activity"/>
    <property type="evidence" value="ECO:0007669"/>
    <property type="project" value="UniProtKB-EC"/>
</dbReference>
<evidence type="ECO:0000259" key="11">
    <source>
        <dbReference type="PROSITE" id="PS50011"/>
    </source>
</evidence>
<name>A0A8H2X407_9AGAM</name>
<dbReference type="GO" id="GO:0005524">
    <property type="term" value="F:ATP binding"/>
    <property type="evidence" value="ECO:0007669"/>
    <property type="project" value="UniProtKB-UniRule"/>
</dbReference>
<evidence type="ECO:0000313" key="13">
    <source>
        <dbReference type="Proteomes" id="UP000663843"/>
    </source>
</evidence>
<sequence length="187" mass="20768">MPTGVYTIFGGDLAIVNDLVSHANQFLVVVSNPLNLVMTTTEISWQTPFSDERRPSVASFYPSPTSNPMSEKDGYESRRASGISVTADTGREQRERAKEKEAQVEDEDAGQTVKLTDFDVVSTLGTGTFGRVLLVRLRPAANQPGAVQHFAMKVLKKNEVVRLKQVEHVNSERNILSRIRHPFIVDL</sequence>
<comment type="caution">
    <text evidence="12">The sequence shown here is derived from an EMBL/GenBank/DDBJ whole genome shotgun (WGS) entry which is preliminary data.</text>
</comment>
<dbReference type="EMBL" id="CAJMWT010001637">
    <property type="protein sequence ID" value="CAE6412620.1"/>
    <property type="molecule type" value="Genomic_DNA"/>
</dbReference>
<dbReference type="PANTHER" id="PTHR24353">
    <property type="entry name" value="CYCLIC NUCLEOTIDE-DEPENDENT PROTEIN KINASE"/>
    <property type="match status" value="1"/>
</dbReference>
<dbReference type="InterPro" id="IPR017441">
    <property type="entry name" value="Protein_kinase_ATP_BS"/>
</dbReference>
<dbReference type="Proteomes" id="UP000663843">
    <property type="component" value="Unassembled WGS sequence"/>
</dbReference>
<feature type="binding site" evidence="9">
    <location>
        <position position="153"/>
    </location>
    <ligand>
        <name>ATP</name>
        <dbReference type="ChEBI" id="CHEBI:30616"/>
    </ligand>
</feature>
<evidence type="ECO:0000313" key="12">
    <source>
        <dbReference type="EMBL" id="CAE6412620.1"/>
    </source>
</evidence>
<dbReference type="InterPro" id="IPR011009">
    <property type="entry name" value="Kinase-like_dom_sf"/>
</dbReference>
<keyword evidence="2" id="KW-0723">Serine/threonine-protein kinase</keyword>
<evidence type="ECO:0000256" key="1">
    <source>
        <dbReference type="ARBA" id="ARBA00012444"/>
    </source>
</evidence>
<organism evidence="12 13">
    <name type="scientific">Rhizoctonia solani</name>
    <dbReference type="NCBI Taxonomy" id="456999"/>
    <lineage>
        <taxon>Eukaryota</taxon>
        <taxon>Fungi</taxon>
        <taxon>Dikarya</taxon>
        <taxon>Basidiomycota</taxon>
        <taxon>Agaricomycotina</taxon>
        <taxon>Agaricomycetes</taxon>
        <taxon>Cantharellales</taxon>
        <taxon>Ceratobasidiaceae</taxon>
        <taxon>Rhizoctonia</taxon>
    </lineage>
</organism>
<feature type="compositionally biased region" description="Basic and acidic residues" evidence="10">
    <location>
        <begin position="70"/>
        <end position="79"/>
    </location>
</feature>
<dbReference type="Gene3D" id="3.30.200.20">
    <property type="entry name" value="Phosphorylase Kinase, domain 1"/>
    <property type="match status" value="1"/>
</dbReference>
<dbReference type="AlphaFoldDB" id="A0A8H2X407"/>
<evidence type="ECO:0000256" key="8">
    <source>
        <dbReference type="ARBA" id="ARBA00047454"/>
    </source>
</evidence>
<keyword evidence="4 9" id="KW-0547">Nucleotide-binding</keyword>
<keyword evidence="5" id="KW-0418">Kinase</keyword>
<evidence type="ECO:0000256" key="6">
    <source>
        <dbReference type="ARBA" id="ARBA00022840"/>
    </source>
</evidence>
<dbReference type="PANTHER" id="PTHR24353:SF37">
    <property type="entry name" value="CAMP-DEPENDENT PROTEIN KINASE CATALYTIC SUBUNIT PRKX"/>
    <property type="match status" value="1"/>
</dbReference>
<dbReference type="InterPro" id="IPR000719">
    <property type="entry name" value="Prot_kinase_dom"/>
</dbReference>
<dbReference type="SUPFAM" id="SSF56112">
    <property type="entry name" value="Protein kinase-like (PK-like)"/>
    <property type="match status" value="1"/>
</dbReference>
<accession>A0A8H2X407</accession>
<evidence type="ECO:0000256" key="7">
    <source>
        <dbReference type="ARBA" id="ARBA00047292"/>
    </source>
</evidence>
<dbReference type="PROSITE" id="PS00107">
    <property type="entry name" value="PROTEIN_KINASE_ATP"/>
    <property type="match status" value="1"/>
</dbReference>
<proteinExistence type="predicted"/>
<evidence type="ECO:0000256" key="5">
    <source>
        <dbReference type="ARBA" id="ARBA00022777"/>
    </source>
</evidence>
<evidence type="ECO:0000256" key="2">
    <source>
        <dbReference type="ARBA" id="ARBA00022527"/>
    </source>
</evidence>
<evidence type="ECO:0000256" key="10">
    <source>
        <dbReference type="SAM" id="MobiDB-lite"/>
    </source>
</evidence>
<feature type="region of interest" description="Disordered" evidence="10">
    <location>
        <begin position="53"/>
        <end position="108"/>
    </location>
</feature>
<dbReference type="GO" id="GO:0005829">
    <property type="term" value="C:cytosol"/>
    <property type="evidence" value="ECO:0007669"/>
    <property type="project" value="TreeGrafter"/>
</dbReference>
<protein>
    <recommendedName>
        <fullName evidence="1">cAMP-dependent protein kinase</fullName>
        <ecNumber evidence="1">2.7.11.11</ecNumber>
    </recommendedName>
</protein>
<dbReference type="EC" id="2.7.11.11" evidence="1"/>
<comment type="catalytic activity">
    <reaction evidence="7">
        <text>L-threonyl-[protein] + ATP = O-phospho-L-threonyl-[protein] + ADP + H(+)</text>
        <dbReference type="Rhea" id="RHEA:46608"/>
        <dbReference type="Rhea" id="RHEA-COMP:11060"/>
        <dbReference type="Rhea" id="RHEA-COMP:11605"/>
        <dbReference type="ChEBI" id="CHEBI:15378"/>
        <dbReference type="ChEBI" id="CHEBI:30013"/>
        <dbReference type="ChEBI" id="CHEBI:30616"/>
        <dbReference type="ChEBI" id="CHEBI:61977"/>
        <dbReference type="ChEBI" id="CHEBI:456216"/>
        <dbReference type="EC" id="2.7.11.11"/>
    </reaction>
</comment>
<keyword evidence="3" id="KW-0808">Transferase</keyword>
<evidence type="ECO:0000256" key="3">
    <source>
        <dbReference type="ARBA" id="ARBA00022679"/>
    </source>
</evidence>
<gene>
    <name evidence="12" type="ORF">RDB_LOCUS45945</name>
</gene>
<evidence type="ECO:0000256" key="9">
    <source>
        <dbReference type="PROSITE-ProRule" id="PRU10141"/>
    </source>
</evidence>